<dbReference type="EC" id="2.4.-.-" evidence="3"/>
<feature type="transmembrane region" description="Helical" evidence="2">
    <location>
        <begin position="25"/>
        <end position="47"/>
    </location>
</feature>
<feature type="region of interest" description="Disordered" evidence="1">
    <location>
        <begin position="1"/>
        <end position="20"/>
    </location>
</feature>
<keyword evidence="2" id="KW-0812">Transmembrane</keyword>
<feature type="transmembrane region" description="Helical" evidence="2">
    <location>
        <begin position="445"/>
        <end position="465"/>
    </location>
</feature>
<feature type="transmembrane region" description="Helical" evidence="2">
    <location>
        <begin position="161"/>
        <end position="179"/>
    </location>
</feature>
<dbReference type="GO" id="GO:0016757">
    <property type="term" value="F:glycosyltransferase activity"/>
    <property type="evidence" value="ECO:0007669"/>
    <property type="project" value="UniProtKB-KW"/>
</dbReference>
<keyword evidence="3" id="KW-0808">Transferase</keyword>
<feature type="transmembrane region" description="Helical" evidence="2">
    <location>
        <begin position="233"/>
        <end position="250"/>
    </location>
</feature>
<feature type="transmembrane region" description="Helical" evidence="2">
    <location>
        <begin position="184"/>
        <end position="201"/>
    </location>
</feature>
<feature type="transmembrane region" description="Helical" evidence="2">
    <location>
        <begin position="286"/>
        <end position="306"/>
    </location>
</feature>
<feature type="transmembrane region" description="Helical" evidence="2">
    <location>
        <begin position="136"/>
        <end position="155"/>
    </location>
</feature>
<evidence type="ECO:0000256" key="2">
    <source>
        <dbReference type="SAM" id="Phobius"/>
    </source>
</evidence>
<feature type="compositionally biased region" description="Polar residues" evidence="1">
    <location>
        <begin position="1"/>
        <end position="10"/>
    </location>
</feature>
<keyword evidence="3" id="KW-0328">Glycosyltransferase</keyword>
<feature type="transmembrane region" description="Helical" evidence="2">
    <location>
        <begin position="104"/>
        <end position="124"/>
    </location>
</feature>
<feature type="compositionally biased region" description="Polar residues" evidence="1">
    <location>
        <begin position="499"/>
        <end position="514"/>
    </location>
</feature>
<feature type="transmembrane region" description="Helical" evidence="2">
    <location>
        <begin position="318"/>
        <end position="335"/>
    </location>
</feature>
<keyword evidence="4" id="KW-1185">Reference proteome</keyword>
<organism evidence="3 4">
    <name type="scientific">Thiorhodococcus fuscus</name>
    <dbReference type="NCBI Taxonomy" id="527200"/>
    <lineage>
        <taxon>Bacteria</taxon>
        <taxon>Pseudomonadati</taxon>
        <taxon>Pseudomonadota</taxon>
        <taxon>Gammaproteobacteria</taxon>
        <taxon>Chromatiales</taxon>
        <taxon>Chromatiaceae</taxon>
        <taxon>Thiorhodococcus</taxon>
    </lineage>
</organism>
<keyword evidence="2" id="KW-0472">Membrane</keyword>
<name>A0ABW4Y3E0_9GAMM</name>
<feature type="transmembrane region" description="Helical" evidence="2">
    <location>
        <begin position="411"/>
        <end position="433"/>
    </location>
</feature>
<keyword evidence="2" id="KW-1133">Transmembrane helix</keyword>
<dbReference type="EMBL" id="JBHUHX010000004">
    <property type="protein sequence ID" value="MFD2110686.1"/>
    <property type="molecule type" value="Genomic_DNA"/>
</dbReference>
<protein>
    <submittedName>
        <fullName evidence="3">ArnT family glycosyltransferase</fullName>
        <ecNumber evidence="3">2.4.-.-</ecNumber>
    </submittedName>
</protein>
<accession>A0ABW4Y3E0</accession>
<reference evidence="4" key="1">
    <citation type="journal article" date="2019" name="Int. J. Syst. Evol. Microbiol.">
        <title>The Global Catalogue of Microorganisms (GCM) 10K type strain sequencing project: providing services to taxonomists for standard genome sequencing and annotation.</title>
        <authorList>
            <consortium name="The Broad Institute Genomics Platform"/>
            <consortium name="The Broad Institute Genome Sequencing Center for Infectious Disease"/>
            <person name="Wu L."/>
            <person name="Ma J."/>
        </authorList>
    </citation>
    <scope>NUCLEOTIDE SEQUENCE [LARGE SCALE GENOMIC DNA]</scope>
    <source>
        <strain evidence="4">KACC 12597</strain>
    </source>
</reference>
<feature type="transmembrane region" description="Helical" evidence="2">
    <location>
        <begin position="341"/>
        <end position="359"/>
    </location>
</feature>
<dbReference type="Proteomes" id="UP001597337">
    <property type="component" value="Unassembled WGS sequence"/>
</dbReference>
<feature type="transmembrane region" description="Helical" evidence="2">
    <location>
        <begin position="207"/>
        <end position="226"/>
    </location>
</feature>
<evidence type="ECO:0000313" key="4">
    <source>
        <dbReference type="Proteomes" id="UP001597337"/>
    </source>
</evidence>
<feature type="region of interest" description="Disordered" evidence="1">
    <location>
        <begin position="498"/>
        <end position="521"/>
    </location>
</feature>
<dbReference type="RefSeq" id="WP_386022653.1">
    <property type="nucleotide sequence ID" value="NZ_JBHUHX010000004.1"/>
</dbReference>
<sequence>MTNAENTSADVKSASGAPRPKGRSLVLLTFILAIVFVGSGLVGHAPWKLHEVQSLEVVQAMADSGDLVVPMQAGQPALDTPPLYVDTATLITERLADDVPQADAARVTSGLFLAVTLLFAGLLGRLTWKPVESKGVGPAGSMTILLLIGTLGLFWFGHDAVADSALLAGATMGLYGLLLLPKRVLLGGLWFGTGLGIAFMAKGLLWPAILLITALAMPFLATWGGLGRQIRGIFVGLLFAAPWLLFWPWLLHERDPQLFDQWLWGNTLDVYLNNLALGTPEENLRWLWTGLLIAFPAWLLAPLALLVRPFAFFGLPGVRLALLVSLVGWVVMLVAEPAQPIDALMLLVPLAVLGAGAVTRTPGILVLPIKWVSALLFAAVAIALWGLWGYLRFGAQLPEIEQLNAFIPADYSFIFQPGLYLVAAFATVIWLWIVMRFRSPNPSALLAWPAGVVMAWALLTLHQPLMDQVIAERGMIKEPVVGQIALIFQQPTEADASPAASQTLAAPATEQSPAAQAVETP</sequence>
<evidence type="ECO:0000256" key="1">
    <source>
        <dbReference type="SAM" id="MobiDB-lite"/>
    </source>
</evidence>
<feature type="transmembrane region" description="Helical" evidence="2">
    <location>
        <begin position="371"/>
        <end position="391"/>
    </location>
</feature>
<comment type="caution">
    <text evidence="3">The sequence shown here is derived from an EMBL/GenBank/DDBJ whole genome shotgun (WGS) entry which is preliminary data.</text>
</comment>
<proteinExistence type="predicted"/>
<gene>
    <name evidence="3" type="ORF">ACFSJC_02380</name>
</gene>
<evidence type="ECO:0000313" key="3">
    <source>
        <dbReference type="EMBL" id="MFD2110686.1"/>
    </source>
</evidence>